<reference evidence="1 2" key="1">
    <citation type="journal article" date="2007" name="Science">
        <title>Genomic minimalism in the early diverging intestinal parasite Giardia lamblia.</title>
        <authorList>
            <person name="Morrison H.G."/>
            <person name="McArthur A.G."/>
            <person name="Gillin F.D."/>
            <person name="Aley S.B."/>
            <person name="Adam R.D."/>
            <person name="Olsen G.J."/>
            <person name="Best A.A."/>
            <person name="Cande W.Z."/>
            <person name="Chen F."/>
            <person name="Cipriano M.J."/>
            <person name="Davids B.J."/>
            <person name="Dawson S.C."/>
            <person name="Elmendorf H.G."/>
            <person name="Hehl A.B."/>
            <person name="Holder M.E."/>
            <person name="Huse S.M."/>
            <person name="Kim U.U."/>
            <person name="Lasek-Nesselquist E."/>
            <person name="Manning G."/>
            <person name="Nigam A."/>
            <person name="Nixon J.E."/>
            <person name="Palm D."/>
            <person name="Passamaneck N.E."/>
            <person name="Prabhu A."/>
            <person name="Reich C.I."/>
            <person name="Reiner D.S."/>
            <person name="Samuelson J."/>
            <person name="Svard S.G."/>
            <person name="Sogin M.L."/>
        </authorList>
    </citation>
    <scope>NUCLEOTIDE SEQUENCE [LARGE SCALE GENOMIC DNA]</scope>
    <source>
        <strain evidence="1 2">WB C6</strain>
    </source>
</reference>
<dbReference type="OMA" id="NIAPIFV"/>
<proteinExistence type="predicted"/>
<name>D3KGT9_GIAIC</name>
<accession>D3KGT9</accession>
<sequence>MIVDVPKHSLLDIIHLIYPTLQENGETLSDATLAELTESADRLALLLLDDITVKSDDKKALREHRSSVGGNYFSTSPYIRHLFFSLATKSTLYDKSTKAHTELGALLYLYALLTFASGRTKDNHERKRSFVRGLVPCVLSSQISGSNVFLASFCELALTVNSHIEPYTLLRARASISAVQTSMLLLQSLQTSGMFAAYIATIPPSVSLCIELLFSCWKSITSIQERRSMQLDQFATAELLEYTLSFLPAPSPQALKLFLDTYIGWSMLNSRSSVDETLLVHYLSFYSEAAKRSFQEIDDSPSLSCLLQFLIPTILTGHHSLSHDILIITLRNFTSALSQITTLAISSPINAQRCADSAKAVICRSNNIAPIFVNSLLLIEDVENALPQLVYGVTLLLLYALLDWDDLSRPELLCLEAYNLSMHTHLRIRPLGTRFLSELYPQIIRFYIWMWHVRIVADDVYQLIDVDLPQNIGSNVVCVDELNAREIYTQWFERLPVLDDLLTLKHSECSRDMEREELDLIGGAQLGLLMLRRSIEAALRSITPAFKYYVRRQNLLTKRNVALLGCLTKISN</sequence>
<comment type="caution">
    <text evidence="1">The sequence shown here is derived from an EMBL/GenBank/DDBJ whole genome shotgun (WGS) entry which is preliminary data.</text>
</comment>
<evidence type="ECO:0000313" key="1">
    <source>
        <dbReference type="EMBL" id="KAE8302043.1"/>
    </source>
</evidence>
<gene>
    <name evidence="1" type="ORF">GL50803_0014727</name>
</gene>
<organism evidence="1 2">
    <name type="scientific">Giardia intestinalis (strain ATCC 50803 / WB clone C6)</name>
    <name type="common">Giardia lamblia</name>
    <dbReference type="NCBI Taxonomy" id="184922"/>
    <lineage>
        <taxon>Eukaryota</taxon>
        <taxon>Metamonada</taxon>
        <taxon>Diplomonadida</taxon>
        <taxon>Hexamitidae</taxon>
        <taxon>Giardiinae</taxon>
        <taxon>Giardia</taxon>
    </lineage>
</organism>
<dbReference type="Proteomes" id="UP000001548">
    <property type="component" value="Unassembled WGS sequence"/>
</dbReference>
<evidence type="ECO:0000313" key="2">
    <source>
        <dbReference type="Proteomes" id="UP000001548"/>
    </source>
</evidence>
<keyword evidence="2" id="KW-1185">Reference proteome</keyword>
<dbReference type="EMBL" id="AACB03000004">
    <property type="protein sequence ID" value="KAE8302043.1"/>
    <property type="molecule type" value="Genomic_DNA"/>
</dbReference>
<dbReference type="HOGENOM" id="CLU_476902_0_0_1"/>
<dbReference type="AlphaFoldDB" id="D3KGT9"/>
<dbReference type="VEuPathDB" id="GiardiaDB:GL50803_14727"/>
<protein>
    <submittedName>
        <fullName evidence="1">Uncharacterized protein</fullName>
    </submittedName>
</protein>